<reference evidence="2 3" key="1">
    <citation type="submission" date="2018-10" db="EMBL/GenBank/DDBJ databases">
        <title>Genomic Encyclopedia of Type Strains, Phase IV (KMG-IV): sequencing the most valuable type-strain genomes for metagenomic binning, comparative biology and taxonomic classification.</title>
        <authorList>
            <person name="Goeker M."/>
        </authorList>
    </citation>
    <scope>NUCLEOTIDE SEQUENCE [LARGE SCALE GENOMIC DNA]</scope>
    <source>
        <strain evidence="2 3">DSM 25586</strain>
    </source>
</reference>
<dbReference type="RefSeq" id="WP_120955367.1">
    <property type="nucleotide sequence ID" value="NZ_RBIR01000012.1"/>
</dbReference>
<evidence type="ECO:0000256" key="1">
    <source>
        <dbReference type="SAM" id="SignalP"/>
    </source>
</evidence>
<evidence type="ECO:0000313" key="3">
    <source>
        <dbReference type="Proteomes" id="UP000276055"/>
    </source>
</evidence>
<evidence type="ECO:0000313" key="2">
    <source>
        <dbReference type="EMBL" id="RKR12686.1"/>
    </source>
</evidence>
<gene>
    <name evidence="2" type="ORF">C8D78_3793</name>
</gene>
<accession>A0A495E7B1</accession>
<proteinExistence type="predicted"/>
<feature type="chain" id="PRO_5039135012" evidence="1">
    <location>
        <begin position="23"/>
        <end position="206"/>
    </location>
</feature>
<keyword evidence="1" id="KW-0732">Signal</keyword>
<dbReference type="OrthoDB" id="3788361at2"/>
<dbReference type="AlphaFoldDB" id="A0A495E7B1"/>
<name>A0A495E7B1_9MICC</name>
<dbReference type="InterPro" id="IPR022121">
    <property type="entry name" value="Peptidase_M73_camelysin"/>
</dbReference>
<protein>
    <submittedName>
        <fullName evidence="2">Camelysin-like metallo-endopeptidase</fullName>
    </submittedName>
</protein>
<organism evidence="2 3">
    <name type="scientific">Arthrobacter oryzae</name>
    <dbReference type="NCBI Taxonomy" id="409290"/>
    <lineage>
        <taxon>Bacteria</taxon>
        <taxon>Bacillati</taxon>
        <taxon>Actinomycetota</taxon>
        <taxon>Actinomycetes</taxon>
        <taxon>Micrococcales</taxon>
        <taxon>Micrococcaceae</taxon>
        <taxon>Arthrobacter</taxon>
    </lineage>
</organism>
<comment type="caution">
    <text evidence="2">The sequence shown here is derived from an EMBL/GenBank/DDBJ whole genome shotgun (WGS) entry which is preliminary data.</text>
</comment>
<dbReference type="Proteomes" id="UP000276055">
    <property type="component" value="Unassembled WGS sequence"/>
</dbReference>
<dbReference type="Pfam" id="PF12389">
    <property type="entry name" value="Peptidase_M73"/>
    <property type="match status" value="1"/>
</dbReference>
<feature type="signal peptide" evidence="1">
    <location>
        <begin position="1"/>
        <end position="22"/>
    </location>
</feature>
<dbReference type="EMBL" id="RBIR01000012">
    <property type="protein sequence ID" value="RKR12686.1"/>
    <property type="molecule type" value="Genomic_DNA"/>
</dbReference>
<sequence>MGLSLKSTSSKVLASAALLAAAAGVAGMGTYGGFTASTSASATVNAGTVKFDVGTAGAANRLTVAATGAIPGDTVQRAVTLTNTGDQSLTAVTLTTAAAPSSKLDTDAVNGLQMQVDACPTAWTEAGASPSFTYTCSGAITPVLVSRAVVGTKMALTGLTSVAPTKTDFLRVTLTVPTSADNTFQGLTSTIGFVFDAVQRAGGASK</sequence>